<organism evidence="5 6">
    <name type="scientific">Brassica carinata</name>
    <name type="common">Ethiopian mustard</name>
    <name type="synonym">Abyssinian cabbage</name>
    <dbReference type="NCBI Taxonomy" id="52824"/>
    <lineage>
        <taxon>Eukaryota</taxon>
        <taxon>Viridiplantae</taxon>
        <taxon>Streptophyta</taxon>
        <taxon>Embryophyta</taxon>
        <taxon>Tracheophyta</taxon>
        <taxon>Spermatophyta</taxon>
        <taxon>Magnoliopsida</taxon>
        <taxon>eudicotyledons</taxon>
        <taxon>Gunneridae</taxon>
        <taxon>Pentapetalae</taxon>
        <taxon>rosids</taxon>
        <taxon>malvids</taxon>
        <taxon>Brassicales</taxon>
        <taxon>Brassicaceae</taxon>
        <taxon>Brassiceae</taxon>
        <taxon>Brassica</taxon>
    </lineage>
</organism>
<dbReference type="GO" id="GO:0051726">
    <property type="term" value="P:regulation of cell cycle"/>
    <property type="evidence" value="ECO:0007669"/>
    <property type="project" value="TreeGrafter"/>
</dbReference>
<proteinExistence type="predicted"/>
<dbReference type="InterPro" id="IPR010561">
    <property type="entry name" value="LIN-9/ALY1"/>
</dbReference>
<sequence>MAPSRSTKSKYKRTPRPKDVSPHKEEESMSKTKQRKRKLSDMLGPQWSKEELERFYEGYRKFGKEWKKVAAFVHSRSAEMVEALYTMNKAYLSLPEGTASVVGLTAMMTDHYAVLHGGSDSEQEKNETLRSASKRTKLKSSDQPSAGLEGLSDRLQFRSSSGYLPSLKKRRTETMPRAVGKRTPRIPVAYTPEKDTRERYLSPDKKSLNQKGDDTDDDMEHEIALALTEASQRGGSTKNPHTPNRKAKMFSLDKKSEIMCADIDMATAKLRATDMEDARCEPSLESTEAENVDNPGSRNELTNGEDRSAMKGKQYYRRRFGIKEDDSKEACSGTDEAQSLSTLDEKFKQEGDGKFLKFTYRSSRRKSKKILFTADEDTACDALQTLADLSLMMPETATDTESSIQAEEKRAGKASDYKETDPASMSKRGSVRKSKQRRSVCNDLCNTEPERKSPSSSVIRKGRQKASPVKVPKDELAANSQVTEPSKNKGIGEESKPVGRGKRSASIRNSYEKKSVKPQDRTSSSNNMVEEDESAPSTAAAQKEVNLPTKVRSRRKIVTEKPLTIEDVKKSEILEKFSHCISSFRARRWCLFEWFYSAIDYPWFARQEFVEYLDHVGLGHVPRLTRVEWGVIRSSLGKPRRFSQQFLKEEKEKLSIYRDSVRKHYDELNTGTREGLPMDLARPLNVSQRVICVHPKSREIHDGSVLTVDHCRYRIQFDNPELGVEFVKDTECMPLNPLENMPASLAKNYVLSKHYSQSFSEEKMHEQVKESMPEGFPKLSCEAGHPLPSPNYNINNSLKQEKLEISSSDPQAQNGVDEALAVQLFNSQPIGHIHAREADVQALSELTRALDKKELVLRELNYMNNEVVESEKDGHNALKDSESFKKQYAAVLFQLSEINEQVSLALLGLRQRNTYQENVPSSSITHMSNSGEPDGQLTYVDSYAPDTNGFHVSEIVDSSRVIARKMVHRAIQALALLRKDENNVVNIEEAIDFVNNQLSTDESEGSPVQQTQASQDQRLPYTPNPSSSTQHADDSHVNPLDQNDLQVPSELVSRCMATLLMIQRCTERQFPPSEVAQVLDSAVASLQPCCSQNLPIYTEIQKCMGIIRNQILALVKDALVQFETALSLDPNPIESQAAYYITNLVVMLTEGKETKLLIA</sequence>
<feature type="domain" description="SANT" evidence="4">
    <location>
        <begin position="42"/>
        <end position="79"/>
    </location>
</feature>
<dbReference type="SMART" id="SM00717">
    <property type="entry name" value="SANT"/>
    <property type="match status" value="1"/>
</dbReference>
<dbReference type="EMBL" id="JAAMPC010000006">
    <property type="protein sequence ID" value="KAG2306496.1"/>
    <property type="molecule type" value="Genomic_DNA"/>
</dbReference>
<dbReference type="GO" id="GO:0006357">
    <property type="term" value="P:regulation of transcription by RNA polymerase II"/>
    <property type="evidence" value="ECO:0007669"/>
    <property type="project" value="TreeGrafter"/>
</dbReference>
<dbReference type="PROSITE" id="PS51293">
    <property type="entry name" value="SANT"/>
    <property type="match status" value="1"/>
</dbReference>
<feature type="compositionally biased region" description="Basic and acidic residues" evidence="3">
    <location>
        <begin position="406"/>
        <end position="421"/>
    </location>
</feature>
<dbReference type="Proteomes" id="UP000886595">
    <property type="component" value="Unassembled WGS sequence"/>
</dbReference>
<dbReference type="GO" id="GO:0003677">
    <property type="term" value="F:DNA binding"/>
    <property type="evidence" value="ECO:0007669"/>
    <property type="project" value="TreeGrafter"/>
</dbReference>
<feature type="compositionally biased region" description="Polar residues" evidence="3">
    <location>
        <begin position="999"/>
        <end position="1017"/>
    </location>
</feature>
<comment type="caution">
    <text evidence="5">The sequence shown here is derived from an EMBL/GenBank/DDBJ whole genome shotgun (WGS) entry which is preliminary data.</text>
</comment>
<dbReference type="Pfam" id="PF06584">
    <property type="entry name" value="DIRP"/>
    <property type="match status" value="1"/>
</dbReference>
<dbReference type="InterPro" id="IPR033471">
    <property type="entry name" value="DIRP"/>
</dbReference>
<feature type="region of interest" description="Disordered" evidence="3">
    <location>
        <begin position="117"/>
        <end position="217"/>
    </location>
</feature>
<evidence type="ECO:0000256" key="1">
    <source>
        <dbReference type="ARBA" id="ARBA00004123"/>
    </source>
</evidence>
<keyword evidence="2" id="KW-0539">Nucleus</keyword>
<accession>A0A8X7V9U9</accession>
<feature type="compositionally biased region" description="Basic and acidic residues" evidence="3">
    <location>
        <begin position="192"/>
        <end position="213"/>
    </location>
</feature>
<dbReference type="Pfam" id="PF00249">
    <property type="entry name" value="Myb_DNA-binding"/>
    <property type="match status" value="1"/>
</dbReference>
<reference evidence="5 6" key="1">
    <citation type="submission" date="2020-02" db="EMBL/GenBank/DDBJ databases">
        <authorList>
            <person name="Ma Q."/>
            <person name="Huang Y."/>
            <person name="Song X."/>
            <person name="Pei D."/>
        </authorList>
    </citation>
    <scope>NUCLEOTIDE SEQUENCE [LARGE SCALE GENOMIC DNA]</scope>
    <source>
        <strain evidence="5">Sxm20200214</strain>
        <tissue evidence="5">Leaf</tissue>
    </source>
</reference>
<dbReference type="InterPro" id="IPR009057">
    <property type="entry name" value="Homeodomain-like_sf"/>
</dbReference>
<feature type="region of interest" description="Disordered" evidence="3">
    <location>
        <begin position="278"/>
        <end position="313"/>
    </location>
</feature>
<dbReference type="Gene3D" id="1.20.58.1880">
    <property type="match status" value="1"/>
</dbReference>
<dbReference type="InterPro" id="IPR001005">
    <property type="entry name" value="SANT/Myb"/>
</dbReference>
<protein>
    <recommendedName>
        <fullName evidence="4">SANT domain-containing protein</fullName>
    </recommendedName>
</protein>
<feature type="compositionally biased region" description="Basic and acidic residues" evidence="3">
    <location>
        <begin position="510"/>
        <end position="520"/>
    </location>
</feature>
<evidence type="ECO:0000313" key="5">
    <source>
        <dbReference type="EMBL" id="KAG2306496.1"/>
    </source>
</evidence>
<dbReference type="InterPro" id="IPR017884">
    <property type="entry name" value="SANT_dom"/>
</dbReference>
<evidence type="ECO:0000313" key="6">
    <source>
        <dbReference type="Proteomes" id="UP000886595"/>
    </source>
</evidence>
<evidence type="ECO:0000256" key="3">
    <source>
        <dbReference type="SAM" id="MobiDB-lite"/>
    </source>
</evidence>
<dbReference type="OrthoDB" id="2339771at2759"/>
<keyword evidence="6" id="KW-1185">Reference proteome</keyword>
<dbReference type="GO" id="GO:0005654">
    <property type="term" value="C:nucleoplasm"/>
    <property type="evidence" value="ECO:0007669"/>
    <property type="project" value="TreeGrafter"/>
</dbReference>
<gene>
    <name evidence="5" type="ORF">Bca52824_026244</name>
</gene>
<dbReference type="SUPFAM" id="SSF46689">
    <property type="entry name" value="Homeodomain-like"/>
    <property type="match status" value="1"/>
</dbReference>
<feature type="region of interest" description="Disordered" evidence="3">
    <location>
        <begin position="394"/>
        <end position="548"/>
    </location>
</feature>
<dbReference type="CDD" id="cd00167">
    <property type="entry name" value="SANT"/>
    <property type="match status" value="1"/>
</dbReference>
<dbReference type="AlphaFoldDB" id="A0A8X7V9U9"/>
<name>A0A8X7V9U9_BRACI</name>
<dbReference type="PANTHER" id="PTHR21689">
    <property type="entry name" value="LIN-9"/>
    <property type="match status" value="1"/>
</dbReference>
<dbReference type="PANTHER" id="PTHR21689:SF2">
    <property type="entry name" value="PROTEIN LIN-9 HOMOLOG"/>
    <property type="match status" value="1"/>
</dbReference>
<feature type="region of interest" description="Disordered" evidence="3">
    <location>
        <begin position="999"/>
        <end position="1042"/>
    </location>
</feature>
<dbReference type="GO" id="GO:0017053">
    <property type="term" value="C:transcription repressor complex"/>
    <property type="evidence" value="ECO:0007669"/>
    <property type="project" value="InterPro"/>
</dbReference>
<comment type="subcellular location">
    <subcellularLocation>
        <location evidence="1">Nucleus</location>
    </subcellularLocation>
</comment>
<feature type="compositionally biased region" description="Basic and acidic residues" evidence="3">
    <location>
        <begin position="16"/>
        <end position="30"/>
    </location>
</feature>
<evidence type="ECO:0000256" key="2">
    <source>
        <dbReference type="ARBA" id="ARBA00023242"/>
    </source>
</evidence>
<dbReference type="SMART" id="SM01135">
    <property type="entry name" value="DIRP"/>
    <property type="match status" value="1"/>
</dbReference>
<feature type="compositionally biased region" description="Basic residues" evidence="3">
    <location>
        <begin position="429"/>
        <end position="438"/>
    </location>
</feature>
<dbReference type="GO" id="GO:0006351">
    <property type="term" value="P:DNA-templated transcription"/>
    <property type="evidence" value="ECO:0007669"/>
    <property type="project" value="InterPro"/>
</dbReference>
<feature type="compositionally biased region" description="Basic and acidic residues" evidence="3">
    <location>
        <begin position="486"/>
        <end position="497"/>
    </location>
</feature>
<feature type="region of interest" description="Disordered" evidence="3">
    <location>
        <begin position="1"/>
        <end position="44"/>
    </location>
</feature>
<evidence type="ECO:0000259" key="4">
    <source>
        <dbReference type="PROSITE" id="PS51293"/>
    </source>
</evidence>